<dbReference type="PIRSF" id="PIRSF033563">
    <property type="entry name" value="UCP033563"/>
    <property type="match status" value="1"/>
</dbReference>
<gene>
    <name evidence="1" type="ORF">GCM10022408_23550</name>
</gene>
<evidence type="ECO:0000313" key="1">
    <source>
        <dbReference type="EMBL" id="GAA4010521.1"/>
    </source>
</evidence>
<dbReference type="PANTHER" id="PTHR36454:SF1">
    <property type="entry name" value="DUF1015 DOMAIN-CONTAINING PROTEIN"/>
    <property type="match status" value="1"/>
</dbReference>
<dbReference type="EMBL" id="BAABDJ010000024">
    <property type="protein sequence ID" value="GAA4010521.1"/>
    <property type="molecule type" value="Genomic_DNA"/>
</dbReference>
<proteinExistence type="predicted"/>
<sequence>MAEIQPVRGWRYNAGLSEHIDAYVSPLFDVVSEKQREALYRNPLNSIHLSVPRGADAAGEALRRLTEWQQTGILQQDDLPGIYAYYQYFRLPGSAREYCRKGFMCHIRAYDWAENVVLRHENTLPAAVDDRAELLARTQFQTSATHGLYRDDDFALERYLDEAIQDPLYETEEDYQGARDVLAVIQDAAIIRRFQQLLAAREVILADGHHRYEGSLAYRQARQAADPQATGREPWNFHLMYLTNAAADDLRILPTHRLLLELPGNLSDEEFLGRLEPYFTVLPKDDAYDLPELIAGKPWAFGLYLGGQAYKLRLRPETHDQLNWDTTAEVKALDLSVLHFFVLEKALGIVGPDAQRTWPGVAYVRTFSECLTRVDRGEARAAFIVNEVSMDEVERVCHSGAVMPPKSTFFYPKTIGGFLFTSIRDDDHDHVFHSPFNSGV</sequence>
<comment type="caution">
    <text evidence="1">The sequence shown here is derived from an EMBL/GenBank/DDBJ whole genome shotgun (WGS) entry which is preliminary data.</text>
</comment>
<dbReference type="RefSeq" id="WP_345073232.1">
    <property type="nucleotide sequence ID" value="NZ_BAABDJ010000024.1"/>
</dbReference>
<reference evidence="2" key="1">
    <citation type="journal article" date="2019" name="Int. J. Syst. Evol. Microbiol.">
        <title>The Global Catalogue of Microorganisms (GCM) 10K type strain sequencing project: providing services to taxonomists for standard genome sequencing and annotation.</title>
        <authorList>
            <consortium name="The Broad Institute Genomics Platform"/>
            <consortium name="The Broad Institute Genome Sequencing Center for Infectious Disease"/>
            <person name="Wu L."/>
            <person name="Ma J."/>
        </authorList>
    </citation>
    <scope>NUCLEOTIDE SEQUENCE [LARGE SCALE GENOMIC DNA]</scope>
    <source>
        <strain evidence="2">JCM 17224</strain>
    </source>
</reference>
<accession>A0ABP7SE68</accession>
<name>A0ABP7SE68_9BACT</name>
<keyword evidence="2" id="KW-1185">Reference proteome</keyword>
<evidence type="ECO:0000313" key="2">
    <source>
        <dbReference type="Proteomes" id="UP001500567"/>
    </source>
</evidence>
<dbReference type="Pfam" id="PF06245">
    <property type="entry name" value="DUF1015"/>
    <property type="match status" value="1"/>
</dbReference>
<protein>
    <submittedName>
        <fullName evidence="1">DUF1015 domain-containing protein</fullName>
    </submittedName>
</protein>
<dbReference type="Proteomes" id="UP001500567">
    <property type="component" value="Unassembled WGS sequence"/>
</dbReference>
<organism evidence="1 2">
    <name type="scientific">Hymenobacter fastidiosus</name>
    <dbReference type="NCBI Taxonomy" id="486264"/>
    <lineage>
        <taxon>Bacteria</taxon>
        <taxon>Pseudomonadati</taxon>
        <taxon>Bacteroidota</taxon>
        <taxon>Cytophagia</taxon>
        <taxon>Cytophagales</taxon>
        <taxon>Hymenobacteraceae</taxon>
        <taxon>Hymenobacter</taxon>
    </lineage>
</organism>
<dbReference type="InterPro" id="IPR008323">
    <property type="entry name" value="UCP033563"/>
</dbReference>
<dbReference type="PANTHER" id="PTHR36454">
    <property type="entry name" value="LMO2823 PROTEIN"/>
    <property type="match status" value="1"/>
</dbReference>